<keyword evidence="1" id="KW-0472">Membrane</keyword>
<keyword evidence="1" id="KW-1133">Transmembrane helix</keyword>
<gene>
    <name evidence="2" type="ORF">SAMN04488123_11533</name>
</gene>
<keyword evidence="3" id="KW-1185">Reference proteome</keyword>
<reference evidence="2 3" key="1">
    <citation type="submission" date="2016-10" db="EMBL/GenBank/DDBJ databases">
        <authorList>
            <person name="de Groot N.N."/>
        </authorList>
    </citation>
    <scope>NUCLEOTIDE SEQUENCE [LARGE SCALE GENOMIC DNA]</scope>
    <source>
        <strain evidence="2 3">DSM 21771</strain>
    </source>
</reference>
<organism evidence="2 3">
    <name type="scientific">Natribacillus halophilus</name>
    <dbReference type="NCBI Taxonomy" id="549003"/>
    <lineage>
        <taxon>Bacteria</taxon>
        <taxon>Bacillati</taxon>
        <taxon>Bacillota</taxon>
        <taxon>Bacilli</taxon>
        <taxon>Bacillales</taxon>
        <taxon>Bacillaceae</taxon>
        <taxon>Natribacillus</taxon>
    </lineage>
</organism>
<protein>
    <submittedName>
        <fullName evidence="2">Uncharacterized protein</fullName>
    </submittedName>
</protein>
<proteinExistence type="predicted"/>
<name>A0A1G8R2Z6_9BACI</name>
<evidence type="ECO:0000256" key="1">
    <source>
        <dbReference type="SAM" id="Phobius"/>
    </source>
</evidence>
<dbReference type="OrthoDB" id="2970613at2"/>
<accession>A0A1G8R2Z6</accession>
<evidence type="ECO:0000313" key="2">
    <source>
        <dbReference type="EMBL" id="SDJ11328.1"/>
    </source>
</evidence>
<dbReference type="EMBL" id="FNEN01000015">
    <property type="protein sequence ID" value="SDJ11328.1"/>
    <property type="molecule type" value="Genomic_DNA"/>
</dbReference>
<keyword evidence="1" id="KW-0812">Transmembrane</keyword>
<evidence type="ECO:0000313" key="3">
    <source>
        <dbReference type="Proteomes" id="UP000198853"/>
    </source>
</evidence>
<sequence length="73" mass="8367">MREIITLIQQRKLECLIAFIILLIAVGAGIYTNEVLEVGRNWIIRFYLGFTFVSLVLFSIYIGIERIFAGSRA</sequence>
<dbReference type="AlphaFoldDB" id="A0A1G8R2Z6"/>
<feature type="transmembrane region" description="Helical" evidence="1">
    <location>
        <begin position="12"/>
        <end position="31"/>
    </location>
</feature>
<dbReference type="RefSeq" id="WP_090399366.1">
    <property type="nucleotide sequence ID" value="NZ_FNEN01000015.1"/>
</dbReference>
<dbReference type="Proteomes" id="UP000198853">
    <property type="component" value="Unassembled WGS sequence"/>
</dbReference>
<feature type="transmembrane region" description="Helical" evidence="1">
    <location>
        <begin position="43"/>
        <end position="64"/>
    </location>
</feature>